<keyword evidence="4" id="KW-0547">Nucleotide-binding</keyword>
<dbReference type="STRING" id="926566.Terro_0583"/>
<dbReference type="AlphaFoldDB" id="I3ZCF5"/>
<evidence type="ECO:0000313" key="10">
    <source>
        <dbReference type="EMBL" id="AFL86923.1"/>
    </source>
</evidence>
<evidence type="ECO:0000256" key="3">
    <source>
        <dbReference type="ARBA" id="ARBA00022692"/>
    </source>
</evidence>
<keyword evidence="5 8" id="KW-1133">Transmembrane helix</keyword>
<evidence type="ECO:0000256" key="1">
    <source>
        <dbReference type="ARBA" id="ARBA00004236"/>
    </source>
</evidence>
<evidence type="ECO:0000256" key="5">
    <source>
        <dbReference type="ARBA" id="ARBA00022989"/>
    </source>
</evidence>
<dbReference type="EMBL" id="CP003379">
    <property type="protein sequence ID" value="AFL86923.1"/>
    <property type="molecule type" value="Genomic_DNA"/>
</dbReference>
<keyword evidence="11" id="KW-1185">Reference proteome</keyword>
<accession>I3ZCF5</accession>
<name>I3ZCF5_TERRK</name>
<dbReference type="GO" id="GO:0000166">
    <property type="term" value="F:nucleotide binding"/>
    <property type="evidence" value="ECO:0007669"/>
    <property type="project" value="UniProtKB-KW"/>
</dbReference>
<dbReference type="Proteomes" id="UP000006056">
    <property type="component" value="Chromosome"/>
</dbReference>
<evidence type="ECO:0000256" key="4">
    <source>
        <dbReference type="ARBA" id="ARBA00022741"/>
    </source>
</evidence>
<evidence type="ECO:0000256" key="6">
    <source>
        <dbReference type="ARBA" id="ARBA00023118"/>
    </source>
</evidence>
<gene>
    <name evidence="10" type="ordered locus">Terro_0583</name>
</gene>
<protein>
    <recommendedName>
        <fullName evidence="9">Pycsar effector protein domain-containing protein</fullName>
    </recommendedName>
</protein>
<organism evidence="10 11">
    <name type="scientific">Terriglobus roseus (strain DSM 18391 / NRRL B-41598 / KBS 63)</name>
    <dbReference type="NCBI Taxonomy" id="926566"/>
    <lineage>
        <taxon>Bacteria</taxon>
        <taxon>Pseudomonadati</taxon>
        <taxon>Acidobacteriota</taxon>
        <taxon>Terriglobia</taxon>
        <taxon>Terriglobales</taxon>
        <taxon>Acidobacteriaceae</taxon>
        <taxon>Terriglobus</taxon>
    </lineage>
</organism>
<dbReference type="GO" id="GO:0005886">
    <property type="term" value="C:plasma membrane"/>
    <property type="evidence" value="ECO:0007669"/>
    <property type="project" value="UniProtKB-SubCell"/>
</dbReference>
<feature type="transmembrane region" description="Helical" evidence="8">
    <location>
        <begin position="154"/>
        <end position="176"/>
    </location>
</feature>
<proteinExistence type="predicted"/>
<evidence type="ECO:0000256" key="7">
    <source>
        <dbReference type="ARBA" id="ARBA00023136"/>
    </source>
</evidence>
<sequence length="182" mass="20220">MSTPPNHLVAPPQTGHMPSEKFANELHKNMWDNVVFAEQKGAFAFVASSGLLVYLNQIGEAKSWVSRPCTWTFQVWIAFVATLCLVLAACFVIMVVFPRFPKAKSLFYWRGISESGSESAYVEHFMARTERELEEAVVAHSYQLSRVAKSKYQWLRYAIIAGSIGGLLTLLLGAIVKGKSGS</sequence>
<dbReference type="HOGENOM" id="CLU_1481302_0_0_0"/>
<dbReference type="KEGG" id="trs:Terro_0583"/>
<keyword evidence="6" id="KW-0051">Antiviral defense</keyword>
<evidence type="ECO:0000313" key="11">
    <source>
        <dbReference type="Proteomes" id="UP000006056"/>
    </source>
</evidence>
<dbReference type="Pfam" id="PF18967">
    <property type="entry name" value="PycTM"/>
    <property type="match status" value="1"/>
</dbReference>
<comment type="subcellular location">
    <subcellularLocation>
        <location evidence="1">Cell membrane</location>
    </subcellularLocation>
</comment>
<keyword evidence="3 8" id="KW-0812">Transmembrane</keyword>
<keyword evidence="7 8" id="KW-0472">Membrane</keyword>
<dbReference type="GO" id="GO:0051607">
    <property type="term" value="P:defense response to virus"/>
    <property type="evidence" value="ECO:0007669"/>
    <property type="project" value="UniProtKB-KW"/>
</dbReference>
<keyword evidence="2" id="KW-1003">Cell membrane</keyword>
<evidence type="ECO:0000259" key="9">
    <source>
        <dbReference type="Pfam" id="PF18967"/>
    </source>
</evidence>
<feature type="domain" description="Pycsar effector protein" evidence="9">
    <location>
        <begin position="23"/>
        <end position="173"/>
    </location>
</feature>
<dbReference type="InterPro" id="IPR043760">
    <property type="entry name" value="PycTM_dom"/>
</dbReference>
<evidence type="ECO:0000256" key="2">
    <source>
        <dbReference type="ARBA" id="ARBA00022475"/>
    </source>
</evidence>
<feature type="transmembrane region" description="Helical" evidence="8">
    <location>
        <begin position="73"/>
        <end position="97"/>
    </location>
</feature>
<reference evidence="10 11" key="1">
    <citation type="submission" date="2012-06" db="EMBL/GenBank/DDBJ databases">
        <title>Complete genome of Terriglobus roseus DSM 18391.</title>
        <authorList>
            <consortium name="US DOE Joint Genome Institute (JGI-PGF)"/>
            <person name="Lucas S."/>
            <person name="Copeland A."/>
            <person name="Lapidus A."/>
            <person name="Glavina del Rio T."/>
            <person name="Dalin E."/>
            <person name="Tice H."/>
            <person name="Bruce D."/>
            <person name="Goodwin L."/>
            <person name="Pitluck S."/>
            <person name="Peters L."/>
            <person name="Mikhailova N."/>
            <person name="Munk A.C.C."/>
            <person name="Kyrpides N."/>
            <person name="Mavromatis K."/>
            <person name="Ivanova N."/>
            <person name="Brettin T."/>
            <person name="Detter J.C."/>
            <person name="Han C."/>
            <person name="Larimer F."/>
            <person name="Land M."/>
            <person name="Hauser L."/>
            <person name="Markowitz V."/>
            <person name="Cheng J.-F."/>
            <person name="Hugenholtz P."/>
            <person name="Woyke T."/>
            <person name="Wu D."/>
            <person name="Brambilla E."/>
            <person name="Klenk H.-P."/>
            <person name="Eisen J.A."/>
        </authorList>
    </citation>
    <scope>NUCLEOTIDE SEQUENCE [LARGE SCALE GENOMIC DNA]</scope>
    <source>
        <strain evidence="11">DSM 18391 / NRRL B-41598 / KBS 63</strain>
    </source>
</reference>
<evidence type="ECO:0000256" key="8">
    <source>
        <dbReference type="SAM" id="Phobius"/>
    </source>
</evidence>